<dbReference type="InterPro" id="IPR036873">
    <property type="entry name" value="Rhodanese-like_dom_sf"/>
</dbReference>
<evidence type="ECO:0000313" key="2">
    <source>
        <dbReference type="EMBL" id="KAF0974221.1"/>
    </source>
</evidence>
<dbReference type="GO" id="GO:0005739">
    <property type="term" value="C:mitochondrion"/>
    <property type="evidence" value="ECO:0007669"/>
    <property type="project" value="TreeGrafter"/>
</dbReference>
<dbReference type="VEuPathDB" id="AmoebaDB:NF0044880"/>
<dbReference type="SUPFAM" id="SSF52821">
    <property type="entry name" value="Rhodanese/Cell cycle control phosphatase"/>
    <property type="match status" value="1"/>
</dbReference>
<dbReference type="GeneID" id="68114049"/>
<keyword evidence="3" id="KW-1185">Reference proteome</keyword>
<dbReference type="InterPro" id="IPR001763">
    <property type="entry name" value="Rhodanese-like_dom"/>
</dbReference>
<name>A0A6A5BIE6_NAEFO</name>
<comment type="caution">
    <text evidence="2">The sequence shown here is derived from an EMBL/GenBank/DDBJ whole genome shotgun (WGS) entry which is preliminary data.</text>
</comment>
<dbReference type="PANTHER" id="PTHR44086">
    <property type="entry name" value="THIOSULFATE SULFURTRANSFERASE RDL2, MITOCHONDRIAL-RELATED"/>
    <property type="match status" value="1"/>
</dbReference>
<proteinExistence type="predicted"/>
<evidence type="ECO:0000259" key="1">
    <source>
        <dbReference type="PROSITE" id="PS50206"/>
    </source>
</evidence>
<dbReference type="PANTHER" id="PTHR44086:SF10">
    <property type="entry name" value="THIOSULFATE SULFURTRANSFERASE_RHODANESE-LIKE DOMAIN-CONTAINING PROTEIN 3"/>
    <property type="match status" value="1"/>
</dbReference>
<reference evidence="2 3" key="1">
    <citation type="journal article" date="2019" name="Sci. Rep.">
        <title>Nanopore sequencing improves the draft genome of the human pathogenic amoeba Naegleria fowleri.</title>
        <authorList>
            <person name="Liechti N."/>
            <person name="Schurch N."/>
            <person name="Bruggmann R."/>
            <person name="Wittwer M."/>
        </authorList>
    </citation>
    <scope>NUCLEOTIDE SEQUENCE [LARGE SCALE GENOMIC DNA]</scope>
    <source>
        <strain evidence="2 3">ATCC 30894</strain>
    </source>
</reference>
<dbReference type="Proteomes" id="UP000444721">
    <property type="component" value="Unassembled WGS sequence"/>
</dbReference>
<accession>A0A6A5BIE6</accession>
<dbReference type="RefSeq" id="XP_044558934.1">
    <property type="nucleotide sequence ID" value="XM_044710509.1"/>
</dbReference>
<gene>
    <name evidence="2" type="ORF">FDP41_006831</name>
</gene>
<sequence length="120" mass="13747">MFKFIEKSTLAQLITEQTDEARSYLLIDCREPHEFSSTELPHLPTALNIPLKCITSNFSELTSTQFLSQYGLEKPCHHDPIIIYCRSGARAQKAAQEMIDLGYENVYVYKGSANEWWGKV</sequence>
<dbReference type="OMA" id="SANEWWG"/>
<evidence type="ECO:0000313" key="3">
    <source>
        <dbReference type="Proteomes" id="UP000444721"/>
    </source>
</evidence>
<feature type="domain" description="Rhodanese" evidence="1">
    <location>
        <begin position="20"/>
        <end position="118"/>
    </location>
</feature>
<dbReference type="OrthoDB" id="566238at2759"/>
<dbReference type="VEuPathDB" id="AmoebaDB:FDP41_006831"/>
<dbReference type="PROSITE" id="PS50206">
    <property type="entry name" value="RHODANESE_3"/>
    <property type="match status" value="1"/>
</dbReference>
<dbReference type="VEuPathDB" id="AmoebaDB:NfTy_075570"/>
<organism evidence="2 3">
    <name type="scientific">Naegleria fowleri</name>
    <name type="common">Brain eating amoeba</name>
    <dbReference type="NCBI Taxonomy" id="5763"/>
    <lineage>
        <taxon>Eukaryota</taxon>
        <taxon>Discoba</taxon>
        <taxon>Heterolobosea</taxon>
        <taxon>Tetramitia</taxon>
        <taxon>Eutetramitia</taxon>
        <taxon>Vahlkampfiidae</taxon>
        <taxon>Naegleria</taxon>
    </lineage>
</organism>
<dbReference type="SMART" id="SM00450">
    <property type="entry name" value="RHOD"/>
    <property type="match status" value="1"/>
</dbReference>
<protein>
    <recommendedName>
        <fullName evidence="1">Rhodanese domain-containing protein</fullName>
    </recommendedName>
</protein>
<dbReference type="AlphaFoldDB" id="A0A6A5BIE6"/>
<dbReference type="GO" id="GO:0004792">
    <property type="term" value="F:thiosulfate-cyanide sulfurtransferase activity"/>
    <property type="evidence" value="ECO:0007669"/>
    <property type="project" value="TreeGrafter"/>
</dbReference>
<dbReference type="EMBL" id="VFQX01000053">
    <property type="protein sequence ID" value="KAF0974221.1"/>
    <property type="molecule type" value="Genomic_DNA"/>
</dbReference>
<dbReference type="Gene3D" id="3.40.250.10">
    <property type="entry name" value="Rhodanese-like domain"/>
    <property type="match status" value="1"/>
</dbReference>
<dbReference type="Pfam" id="PF00581">
    <property type="entry name" value="Rhodanese"/>
    <property type="match status" value="1"/>
</dbReference>